<keyword evidence="4" id="KW-0560">Oxidoreductase</keyword>
<comment type="cofactor">
    <cofactor evidence="1">
        <name>FAD</name>
        <dbReference type="ChEBI" id="CHEBI:57692"/>
    </cofactor>
</comment>
<keyword evidence="3" id="KW-0274">FAD</keyword>
<evidence type="ECO:0000256" key="1">
    <source>
        <dbReference type="ARBA" id="ARBA00001974"/>
    </source>
</evidence>
<reference evidence="8" key="1">
    <citation type="journal article" date="2019" name="Int. J. Syst. Evol. Microbiol.">
        <title>The Global Catalogue of Microorganisms (GCM) 10K type strain sequencing project: providing services to taxonomists for standard genome sequencing and annotation.</title>
        <authorList>
            <consortium name="The Broad Institute Genomics Platform"/>
            <consortium name="The Broad Institute Genome Sequencing Center for Infectious Disease"/>
            <person name="Wu L."/>
            <person name="Ma J."/>
        </authorList>
    </citation>
    <scope>NUCLEOTIDE SEQUENCE [LARGE SCALE GENOMIC DNA]</scope>
    <source>
        <strain evidence="8">CCUG 61696</strain>
    </source>
</reference>
<organism evidence="7 8">
    <name type="scientific">Methylopila musalis</name>
    <dbReference type="NCBI Taxonomy" id="1134781"/>
    <lineage>
        <taxon>Bacteria</taxon>
        <taxon>Pseudomonadati</taxon>
        <taxon>Pseudomonadota</taxon>
        <taxon>Alphaproteobacteria</taxon>
        <taxon>Hyphomicrobiales</taxon>
        <taxon>Methylopilaceae</taxon>
        <taxon>Methylopila</taxon>
    </lineage>
</organism>
<feature type="domain" description="FAD-binding" evidence="6">
    <location>
        <begin position="4"/>
        <end position="77"/>
    </location>
</feature>
<protein>
    <submittedName>
        <fullName evidence="7">FAD-dependent monooxygenase</fullName>
    </submittedName>
</protein>
<evidence type="ECO:0000313" key="7">
    <source>
        <dbReference type="EMBL" id="MFD1331091.1"/>
    </source>
</evidence>
<evidence type="ECO:0000259" key="6">
    <source>
        <dbReference type="Pfam" id="PF01494"/>
    </source>
</evidence>
<keyword evidence="2" id="KW-0285">Flavoprotein</keyword>
<dbReference type="InterPro" id="IPR002938">
    <property type="entry name" value="FAD-bd"/>
</dbReference>
<dbReference type="Pfam" id="PF01494">
    <property type="entry name" value="FAD_binding_3"/>
    <property type="match status" value="1"/>
</dbReference>
<dbReference type="RefSeq" id="WP_378774293.1">
    <property type="nucleotide sequence ID" value="NZ_JBHTMX010000014.1"/>
</dbReference>
<gene>
    <name evidence="7" type="ORF">ACFQ4O_03685</name>
</gene>
<accession>A0ABW3Z4B1</accession>
<evidence type="ECO:0000256" key="4">
    <source>
        <dbReference type="ARBA" id="ARBA00023002"/>
    </source>
</evidence>
<dbReference type="EMBL" id="JBHTMX010000014">
    <property type="protein sequence ID" value="MFD1331091.1"/>
    <property type="molecule type" value="Genomic_DNA"/>
</dbReference>
<dbReference type="GO" id="GO:0004497">
    <property type="term" value="F:monooxygenase activity"/>
    <property type="evidence" value="ECO:0007669"/>
    <property type="project" value="UniProtKB-KW"/>
</dbReference>
<evidence type="ECO:0000256" key="2">
    <source>
        <dbReference type="ARBA" id="ARBA00022630"/>
    </source>
</evidence>
<sequence length="114" mass="11730">MASPVLIAGAGIGGLTLALALARRGVACELFERTAILREAGAGVQLAPNASRVLDALGLGPALDAVANRPEGVRIVSAPSGRLLRRLPLGAAAERRWGAPYRVIHRADLHAVLA</sequence>
<dbReference type="Proteomes" id="UP001597171">
    <property type="component" value="Unassembled WGS sequence"/>
</dbReference>
<evidence type="ECO:0000313" key="8">
    <source>
        <dbReference type="Proteomes" id="UP001597171"/>
    </source>
</evidence>
<dbReference type="PANTHER" id="PTHR13789:SF318">
    <property type="entry name" value="GERANYLGERANYL DIPHOSPHATE REDUCTASE"/>
    <property type="match status" value="1"/>
</dbReference>
<dbReference type="PANTHER" id="PTHR13789">
    <property type="entry name" value="MONOOXYGENASE"/>
    <property type="match status" value="1"/>
</dbReference>
<evidence type="ECO:0000256" key="5">
    <source>
        <dbReference type="ARBA" id="ARBA00023033"/>
    </source>
</evidence>
<keyword evidence="5 7" id="KW-0503">Monooxygenase</keyword>
<dbReference type="InterPro" id="IPR036188">
    <property type="entry name" value="FAD/NAD-bd_sf"/>
</dbReference>
<name>A0ABW3Z4B1_9HYPH</name>
<feature type="non-terminal residue" evidence="7">
    <location>
        <position position="114"/>
    </location>
</feature>
<dbReference type="SUPFAM" id="SSF51905">
    <property type="entry name" value="FAD/NAD(P)-binding domain"/>
    <property type="match status" value="1"/>
</dbReference>
<proteinExistence type="predicted"/>
<comment type="caution">
    <text evidence="7">The sequence shown here is derived from an EMBL/GenBank/DDBJ whole genome shotgun (WGS) entry which is preliminary data.</text>
</comment>
<dbReference type="InterPro" id="IPR050493">
    <property type="entry name" value="FAD-dep_Monooxygenase_BioMet"/>
</dbReference>
<evidence type="ECO:0000256" key="3">
    <source>
        <dbReference type="ARBA" id="ARBA00022827"/>
    </source>
</evidence>
<dbReference type="Gene3D" id="3.50.50.60">
    <property type="entry name" value="FAD/NAD(P)-binding domain"/>
    <property type="match status" value="1"/>
</dbReference>
<keyword evidence="8" id="KW-1185">Reference proteome</keyword>